<dbReference type="Proteomes" id="UP000596742">
    <property type="component" value="Unassembled WGS sequence"/>
</dbReference>
<name>A0A8B6BNC6_MYTGA</name>
<dbReference type="InterPro" id="IPR004000">
    <property type="entry name" value="Actin"/>
</dbReference>
<sequence>MDFYPGLHVTLNDSILKCVGDFRKDLYGNIILCGGTSRTPGLTERMQSEITKLAPLIKNIKVKTPPDIENSAWVGGSILASLSTFQQMCITREEYDEIDAVSLADPCGAFCDSATGKDGNFYDNCIKQGDRDTVSLADPCGAFCDSATGKGIIGKGGKVKDRAECIKKCEDGNFYDNCIKQGDRGNCAY</sequence>
<dbReference type="SUPFAM" id="SSF53067">
    <property type="entry name" value="Actin-like ATPase domain"/>
    <property type="match status" value="1"/>
</dbReference>
<organism evidence="2 3">
    <name type="scientific">Mytilus galloprovincialis</name>
    <name type="common">Mediterranean mussel</name>
    <dbReference type="NCBI Taxonomy" id="29158"/>
    <lineage>
        <taxon>Eukaryota</taxon>
        <taxon>Metazoa</taxon>
        <taxon>Spiralia</taxon>
        <taxon>Lophotrochozoa</taxon>
        <taxon>Mollusca</taxon>
        <taxon>Bivalvia</taxon>
        <taxon>Autobranchia</taxon>
        <taxon>Pteriomorphia</taxon>
        <taxon>Mytilida</taxon>
        <taxon>Mytiloidea</taxon>
        <taxon>Mytilidae</taxon>
        <taxon>Mytilinae</taxon>
        <taxon>Mytilus</taxon>
    </lineage>
</organism>
<comment type="caution">
    <text evidence="2">The sequence shown here is derived from an EMBL/GenBank/DDBJ whole genome shotgun (WGS) entry which is preliminary data.</text>
</comment>
<evidence type="ECO:0000256" key="1">
    <source>
        <dbReference type="ARBA" id="ARBA00003520"/>
    </source>
</evidence>
<dbReference type="InterPro" id="IPR043129">
    <property type="entry name" value="ATPase_NBD"/>
</dbReference>
<dbReference type="CDD" id="cd10169">
    <property type="entry name" value="ASKHA_NBD_actin-like"/>
    <property type="match status" value="1"/>
</dbReference>
<keyword evidence="3" id="KW-1185">Reference proteome</keyword>
<evidence type="ECO:0000313" key="2">
    <source>
        <dbReference type="EMBL" id="VDH93304.1"/>
    </source>
</evidence>
<proteinExistence type="predicted"/>
<dbReference type="PANTHER" id="PTHR11937">
    <property type="entry name" value="ACTIN"/>
    <property type="match status" value="1"/>
</dbReference>
<protein>
    <submittedName>
        <fullName evidence="2">Uncharacterized protein</fullName>
    </submittedName>
</protein>
<dbReference type="Pfam" id="PF00022">
    <property type="entry name" value="Actin"/>
    <property type="match status" value="1"/>
</dbReference>
<dbReference type="Gene3D" id="3.30.420.40">
    <property type="match status" value="2"/>
</dbReference>
<gene>
    <name evidence="2" type="ORF">MGAL_10B030714</name>
</gene>
<dbReference type="FunFam" id="3.30.420.40:FF:000058">
    <property type="entry name" value="Putative actin-related protein 5"/>
    <property type="match status" value="1"/>
</dbReference>
<dbReference type="AlphaFoldDB" id="A0A8B6BNC6"/>
<accession>A0A8B6BNC6</accession>
<dbReference type="EMBL" id="UYJE01000434">
    <property type="protein sequence ID" value="VDH93304.1"/>
    <property type="molecule type" value="Genomic_DNA"/>
</dbReference>
<evidence type="ECO:0000313" key="3">
    <source>
        <dbReference type="Proteomes" id="UP000596742"/>
    </source>
</evidence>
<dbReference type="OrthoDB" id="422673at2759"/>
<reference evidence="2" key="1">
    <citation type="submission" date="2018-11" db="EMBL/GenBank/DDBJ databases">
        <authorList>
            <person name="Alioto T."/>
            <person name="Alioto T."/>
        </authorList>
    </citation>
    <scope>NUCLEOTIDE SEQUENCE</scope>
</reference>
<comment type="function">
    <text evidence="1">Actins are highly conserved proteins that are involved in various types of cell motility and are ubiquitously expressed in all eukaryotic cells.</text>
</comment>